<keyword evidence="4 5" id="KW-0443">Lipid metabolism</keyword>
<dbReference type="Proteomes" id="UP000184520">
    <property type="component" value="Unassembled WGS sequence"/>
</dbReference>
<dbReference type="SUPFAM" id="SSF52151">
    <property type="entry name" value="FabD/lysophospholipase-like"/>
    <property type="match status" value="1"/>
</dbReference>
<dbReference type="RefSeq" id="WP_084526680.1">
    <property type="nucleotide sequence ID" value="NZ_FQWD01000006.1"/>
</dbReference>
<feature type="domain" description="PNPLA" evidence="7">
    <location>
        <begin position="5"/>
        <end position="165"/>
    </location>
</feature>
<dbReference type="AlphaFoldDB" id="A0A1M5PU91"/>
<proteinExistence type="inferred from homology"/>
<sequence length="337" mass="36684">MKIGIALGSGAARGWAHIGVIQALEKLGVRIDVVAGCSIGAYVGAAYASGHLEGLKEWACSLTEWQTLSLMGIGIRRGGLASGQKVFDKLAGEFCAPTFEEMQKPFACVATDLYSGREVVFNQGEVGQSIQASCAIPALFSPISHNDRWLVDGAVVNPVPVNLCRQLGADFVIAVNLNADFRPLQIARQTQKHKQNQEKNEHFFKKSQDVVRQWFSPETKEDNNKQSPGILGVMSSSLEILQARVTRSRLAGEPPDILIEPPLTDVGLMDFHRATELCETGEQVIQRLAEQIRYQLVLDEVIPADAIESPESDAPVTSAELDSLPEADSDTESENKE</sequence>
<protein>
    <submittedName>
        <fullName evidence="8">NTE family protein</fullName>
    </submittedName>
</protein>
<evidence type="ECO:0000256" key="6">
    <source>
        <dbReference type="SAM" id="MobiDB-lite"/>
    </source>
</evidence>
<evidence type="ECO:0000256" key="5">
    <source>
        <dbReference type="PROSITE-ProRule" id="PRU01161"/>
    </source>
</evidence>
<name>A0A1M5PU91_9ALTE</name>
<evidence type="ECO:0000259" key="7">
    <source>
        <dbReference type="PROSITE" id="PS51635"/>
    </source>
</evidence>
<dbReference type="InterPro" id="IPR002641">
    <property type="entry name" value="PNPLA_dom"/>
</dbReference>
<dbReference type="STRING" id="634436.SAMN05216361_3605"/>
<dbReference type="Gene3D" id="3.40.1090.10">
    <property type="entry name" value="Cytosolic phospholipase A2 catalytic domain"/>
    <property type="match status" value="2"/>
</dbReference>
<dbReference type="Pfam" id="PF01734">
    <property type="entry name" value="Patatin"/>
    <property type="match status" value="1"/>
</dbReference>
<comment type="similarity">
    <text evidence="1">Belongs to the NTE family.</text>
</comment>
<dbReference type="GO" id="GO:0046470">
    <property type="term" value="P:phosphatidylcholine metabolic process"/>
    <property type="evidence" value="ECO:0007669"/>
    <property type="project" value="InterPro"/>
</dbReference>
<organism evidence="8 9">
    <name type="scientific">Marisediminitalea aggregata</name>
    <dbReference type="NCBI Taxonomy" id="634436"/>
    <lineage>
        <taxon>Bacteria</taxon>
        <taxon>Pseudomonadati</taxon>
        <taxon>Pseudomonadota</taxon>
        <taxon>Gammaproteobacteria</taxon>
        <taxon>Alteromonadales</taxon>
        <taxon>Alteromonadaceae</taxon>
        <taxon>Marisediminitalea</taxon>
    </lineage>
</organism>
<evidence type="ECO:0000256" key="4">
    <source>
        <dbReference type="ARBA" id="ARBA00023098"/>
    </source>
</evidence>
<feature type="compositionally biased region" description="Acidic residues" evidence="6">
    <location>
        <begin position="323"/>
        <end position="337"/>
    </location>
</feature>
<dbReference type="GO" id="GO:0016042">
    <property type="term" value="P:lipid catabolic process"/>
    <property type="evidence" value="ECO:0007669"/>
    <property type="project" value="UniProtKB-UniRule"/>
</dbReference>
<keyword evidence="2 5" id="KW-0378">Hydrolase</keyword>
<evidence type="ECO:0000313" key="9">
    <source>
        <dbReference type="Proteomes" id="UP000184520"/>
    </source>
</evidence>
<dbReference type="GO" id="GO:0004622">
    <property type="term" value="F:phosphatidylcholine lysophospholipase activity"/>
    <property type="evidence" value="ECO:0007669"/>
    <property type="project" value="InterPro"/>
</dbReference>
<dbReference type="PANTHER" id="PTHR14226:SF76">
    <property type="entry name" value="NTE FAMILY PROTEIN RSSA"/>
    <property type="match status" value="1"/>
</dbReference>
<feature type="region of interest" description="Disordered" evidence="6">
    <location>
        <begin position="306"/>
        <end position="337"/>
    </location>
</feature>
<feature type="active site" description="Proton acceptor" evidence="5">
    <location>
        <position position="152"/>
    </location>
</feature>
<evidence type="ECO:0000256" key="3">
    <source>
        <dbReference type="ARBA" id="ARBA00022963"/>
    </source>
</evidence>
<reference evidence="9" key="1">
    <citation type="submission" date="2016-11" db="EMBL/GenBank/DDBJ databases">
        <authorList>
            <person name="Varghese N."/>
            <person name="Submissions S."/>
        </authorList>
    </citation>
    <scope>NUCLEOTIDE SEQUENCE [LARGE SCALE GENOMIC DNA]</scope>
    <source>
        <strain evidence="9">CGMCC 1.8995</strain>
    </source>
</reference>
<dbReference type="PROSITE" id="PS51635">
    <property type="entry name" value="PNPLA"/>
    <property type="match status" value="1"/>
</dbReference>
<dbReference type="OrthoDB" id="5290098at2"/>
<gene>
    <name evidence="8" type="ORF">SAMN05216361_3605</name>
</gene>
<evidence type="ECO:0000256" key="1">
    <source>
        <dbReference type="ARBA" id="ARBA00006636"/>
    </source>
</evidence>
<comment type="caution">
    <text evidence="5">Lacks conserved residue(s) required for the propagation of feature annotation.</text>
</comment>
<dbReference type="InterPro" id="IPR050301">
    <property type="entry name" value="NTE"/>
</dbReference>
<keyword evidence="3 5" id="KW-0442">Lipid degradation</keyword>
<feature type="short sequence motif" description="GXSXG" evidence="5">
    <location>
        <begin position="36"/>
        <end position="40"/>
    </location>
</feature>
<dbReference type="PROSITE" id="PS01237">
    <property type="entry name" value="UPF0028"/>
    <property type="match status" value="1"/>
</dbReference>
<dbReference type="InterPro" id="IPR016035">
    <property type="entry name" value="Acyl_Trfase/lysoPLipase"/>
</dbReference>
<evidence type="ECO:0000256" key="2">
    <source>
        <dbReference type="ARBA" id="ARBA00022801"/>
    </source>
</evidence>
<feature type="active site" description="Nucleophile" evidence="5">
    <location>
        <position position="38"/>
    </location>
</feature>
<dbReference type="EMBL" id="FQWD01000006">
    <property type="protein sequence ID" value="SHH05425.1"/>
    <property type="molecule type" value="Genomic_DNA"/>
</dbReference>
<dbReference type="PANTHER" id="PTHR14226">
    <property type="entry name" value="NEUROPATHY TARGET ESTERASE/SWISS CHEESE D.MELANOGASTER"/>
    <property type="match status" value="1"/>
</dbReference>
<accession>A0A1M5PU91</accession>
<dbReference type="NCBIfam" id="NF007623">
    <property type="entry name" value="PRK10279.1"/>
    <property type="match status" value="1"/>
</dbReference>
<evidence type="ECO:0000313" key="8">
    <source>
        <dbReference type="EMBL" id="SHH05425.1"/>
    </source>
</evidence>
<dbReference type="InterPro" id="IPR001423">
    <property type="entry name" value="LysoPLipase_patatin_CS"/>
</dbReference>
<feature type="short sequence motif" description="DGA/G" evidence="5">
    <location>
        <begin position="152"/>
        <end position="154"/>
    </location>
</feature>
<keyword evidence="9" id="KW-1185">Reference proteome</keyword>